<evidence type="ECO:0000259" key="2">
    <source>
        <dbReference type="Pfam" id="PF05569"/>
    </source>
</evidence>
<dbReference type="Pfam" id="PF05569">
    <property type="entry name" value="Peptidase_M56"/>
    <property type="match status" value="1"/>
</dbReference>
<organism evidence="3 4">
    <name type="scientific">Pedobacter psychrodurus</name>
    <dbReference type="NCBI Taxonomy" id="2530456"/>
    <lineage>
        <taxon>Bacteria</taxon>
        <taxon>Pseudomonadati</taxon>
        <taxon>Bacteroidota</taxon>
        <taxon>Sphingobacteriia</taxon>
        <taxon>Sphingobacteriales</taxon>
        <taxon>Sphingobacteriaceae</taxon>
        <taxon>Pedobacter</taxon>
    </lineage>
</organism>
<dbReference type="AlphaFoldDB" id="A0A4V2MR12"/>
<keyword evidence="4" id="KW-1185">Reference proteome</keyword>
<reference evidence="3 4" key="1">
    <citation type="submission" date="2019-02" db="EMBL/GenBank/DDBJ databases">
        <title>Pedobacter sp. RP-3-21 sp. nov., isolated from Arctic soil.</title>
        <authorList>
            <person name="Dahal R.H."/>
        </authorList>
    </citation>
    <scope>NUCLEOTIDE SEQUENCE [LARGE SCALE GENOMIC DNA]</scope>
    <source>
        <strain evidence="3 4">RP-3-21</strain>
    </source>
</reference>
<dbReference type="InterPro" id="IPR052173">
    <property type="entry name" value="Beta-lactam_resp_regulator"/>
</dbReference>
<proteinExistence type="predicted"/>
<feature type="domain" description="Peptidase M56" evidence="2">
    <location>
        <begin position="163"/>
        <end position="266"/>
    </location>
</feature>
<gene>
    <name evidence="3" type="ORF">EZ456_08960</name>
</gene>
<feature type="transmembrane region" description="Helical" evidence="1">
    <location>
        <begin position="104"/>
        <end position="125"/>
    </location>
</feature>
<dbReference type="InterPro" id="IPR008756">
    <property type="entry name" value="Peptidase_M56"/>
</dbReference>
<sequence>MEWLTYLLKVTACTVLFFGFYLVVLRKLTFFKINRFYLLTTLLLSFIIPALQFEVKREITAVETEVLADIPEIKSGTQAPVQLIQPIMVEYQPEVRPKINWMVLMYYIYGGTASLLLFACLWRLFGLLKHTGSYTQNNDGLKLITKTAGFTNCSFFNYVFINDEDLSATDLSVLLKHEQVHARQYHSIDKIILMVFKAVLWFNPVIYLYDKALEQQHEYEADEITSTDFGNQAYANLLLKLAITKSDMPLIHNFVKSPIKDRIKMLFNQKSKNMKKLFYVLALPILLGLVYGFTVEYVDVALSNKVENKRTHLDYSNGKWIKGTVVKTRKDLESSFFTLKAIDKIYTISSGFVDIKIKIGDELNVFVVPNVIPPPPIGEPDRFKNIDEITYVPQTIKDLKGNSIYEYKPEKYAFLYEVNKARFATSKIKSIQKGANNKIEKIVLNDGLFTINLNLKPQNIKDNNFKTGDRVLVKFIGEKLISKNTYTTDKMIVLYSEPKKYLIKNETLYNRFYFNDGKQKVAAVKDEPVKVSEPVKPKIISFYKITGDTKNKISYMKNGVMEVLNNKLEAEYIEFDQGNNKIIAKNGVLKSLDGKSIVKATLFTLDLNRKIFSMKDVEGEYHAVNLGDTDHKKENLVNVNDNIEYSAEDSVKMSKDKSIIYLFGNAKMLYNKTTLSGAKIVYNKNNSSVMVNKATMISDDNKVVKADSMYFDLKSTKAKLYGADLNR</sequence>
<keyword evidence="1" id="KW-1133">Transmembrane helix</keyword>
<keyword evidence="1" id="KW-0472">Membrane</keyword>
<feature type="transmembrane region" description="Helical" evidence="1">
    <location>
        <begin position="277"/>
        <end position="295"/>
    </location>
</feature>
<dbReference type="RefSeq" id="WP_131529362.1">
    <property type="nucleotide sequence ID" value="NZ_SJSO01000006.1"/>
</dbReference>
<dbReference type="OrthoDB" id="649093at2"/>
<dbReference type="PANTHER" id="PTHR34978:SF3">
    <property type="entry name" value="SLR0241 PROTEIN"/>
    <property type="match status" value="1"/>
</dbReference>
<accession>A0A4V2MR12</accession>
<dbReference type="Proteomes" id="UP000293925">
    <property type="component" value="Unassembled WGS sequence"/>
</dbReference>
<name>A0A4V2MR12_9SPHI</name>
<feature type="transmembrane region" description="Helical" evidence="1">
    <location>
        <begin position="6"/>
        <end position="24"/>
    </location>
</feature>
<evidence type="ECO:0000256" key="1">
    <source>
        <dbReference type="SAM" id="Phobius"/>
    </source>
</evidence>
<protein>
    <recommendedName>
        <fullName evidence="2">Peptidase M56 domain-containing protein</fullName>
    </recommendedName>
</protein>
<comment type="caution">
    <text evidence="3">The sequence shown here is derived from an EMBL/GenBank/DDBJ whole genome shotgun (WGS) entry which is preliminary data.</text>
</comment>
<evidence type="ECO:0000313" key="4">
    <source>
        <dbReference type="Proteomes" id="UP000293925"/>
    </source>
</evidence>
<feature type="transmembrane region" description="Helical" evidence="1">
    <location>
        <begin position="36"/>
        <end position="53"/>
    </location>
</feature>
<dbReference type="Gene3D" id="2.60.450.10">
    <property type="entry name" value="Lipopolysaccharide (LPS) transport protein A like domain"/>
    <property type="match status" value="1"/>
</dbReference>
<dbReference type="PANTHER" id="PTHR34978">
    <property type="entry name" value="POSSIBLE SENSOR-TRANSDUCER PROTEIN BLAR"/>
    <property type="match status" value="1"/>
</dbReference>
<evidence type="ECO:0000313" key="3">
    <source>
        <dbReference type="EMBL" id="TCD27320.1"/>
    </source>
</evidence>
<keyword evidence="1" id="KW-0812">Transmembrane</keyword>
<dbReference type="EMBL" id="SJSO01000006">
    <property type="protein sequence ID" value="TCD27320.1"/>
    <property type="molecule type" value="Genomic_DNA"/>
</dbReference>